<name>A0ABS7I2S3_9MICO</name>
<feature type="transmembrane region" description="Helical" evidence="1">
    <location>
        <begin position="6"/>
        <end position="29"/>
    </location>
</feature>
<keyword evidence="3" id="KW-1185">Reference proteome</keyword>
<dbReference type="RefSeq" id="WP_220340700.1">
    <property type="nucleotide sequence ID" value="NZ_JAEUAX010000020.1"/>
</dbReference>
<protein>
    <submittedName>
        <fullName evidence="2">Uncharacterized protein</fullName>
    </submittedName>
</protein>
<evidence type="ECO:0000313" key="2">
    <source>
        <dbReference type="EMBL" id="MBW9111936.1"/>
    </source>
</evidence>
<accession>A0ABS7I2S3</accession>
<evidence type="ECO:0000313" key="3">
    <source>
        <dbReference type="Proteomes" id="UP000777440"/>
    </source>
</evidence>
<feature type="transmembrane region" description="Helical" evidence="1">
    <location>
        <begin position="41"/>
        <end position="60"/>
    </location>
</feature>
<feature type="transmembrane region" description="Helical" evidence="1">
    <location>
        <begin position="105"/>
        <end position="127"/>
    </location>
</feature>
<proteinExistence type="predicted"/>
<evidence type="ECO:0000256" key="1">
    <source>
        <dbReference type="SAM" id="Phobius"/>
    </source>
</evidence>
<comment type="caution">
    <text evidence="2">The sequence shown here is derived from an EMBL/GenBank/DDBJ whole genome shotgun (WGS) entry which is preliminary data.</text>
</comment>
<reference evidence="2 3" key="1">
    <citation type="journal article" date="2021" name="MBio">
        <title>Poor Competitiveness of Bradyrhizobium in Pigeon Pea Root Colonization in Indian Soils.</title>
        <authorList>
            <person name="Chalasani D."/>
            <person name="Basu A."/>
            <person name="Pullabhotla S.V.S.R.N."/>
            <person name="Jorrin B."/>
            <person name="Neal A.L."/>
            <person name="Poole P.S."/>
            <person name="Podile A.R."/>
            <person name="Tkacz A."/>
        </authorList>
    </citation>
    <scope>NUCLEOTIDE SEQUENCE [LARGE SCALE GENOMIC DNA]</scope>
    <source>
        <strain evidence="2 3">HU12</strain>
    </source>
</reference>
<gene>
    <name evidence="2" type="ORF">JNB61_19390</name>
</gene>
<feature type="transmembrane region" description="Helical" evidence="1">
    <location>
        <begin position="72"/>
        <end position="93"/>
    </location>
</feature>
<keyword evidence="1" id="KW-1133">Transmembrane helix</keyword>
<organism evidence="2 3">
    <name type="scientific">Microbacterium ureisolvens</name>
    <dbReference type="NCBI Taxonomy" id="2781186"/>
    <lineage>
        <taxon>Bacteria</taxon>
        <taxon>Bacillati</taxon>
        <taxon>Actinomycetota</taxon>
        <taxon>Actinomycetes</taxon>
        <taxon>Micrococcales</taxon>
        <taxon>Microbacteriaceae</taxon>
        <taxon>Microbacterium</taxon>
    </lineage>
</organism>
<keyword evidence="1" id="KW-0472">Membrane</keyword>
<dbReference type="Proteomes" id="UP000777440">
    <property type="component" value="Unassembled WGS sequence"/>
</dbReference>
<feature type="transmembrane region" description="Helical" evidence="1">
    <location>
        <begin position="139"/>
        <end position="167"/>
    </location>
</feature>
<sequence length="183" mass="18793">MASSPAGTAVIVTAGFVEGAVLGGAQYLAMRRDLPGLRPEVWVPLTGGAAAVAYVCGMLPSSLEPMWTTWPVPLQLAALAVLIVAILGSVGGAQWVELRHHLRGAAWWIVGTAIAWLVGLGFFFAIAPPLWHEGQSVATAIAIGLFAAIGMAIAMAAVTGITFGLLLRRNSVGVSGAPPVETT</sequence>
<keyword evidence="1" id="KW-0812">Transmembrane</keyword>
<dbReference type="EMBL" id="JAEUAX010000020">
    <property type="protein sequence ID" value="MBW9111936.1"/>
    <property type="molecule type" value="Genomic_DNA"/>
</dbReference>